<reference evidence="8 9" key="1">
    <citation type="submission" date="2020-05" db="EMBL/GenBank/DDBJ databases">
        <title>Distinct polysaccharide utilization as determinants for interspecies competition between intestinal Prevotella spp.</title>
        <authorList>
            <person name="Galvez E.J.C."/>
            <person name="Iljazovic A."/>
            <person name="Strowig T."/>
        </authorList>
    </citation>
    <scope>NUCLEOTIDE SEQUENCE [LARGE SCALE GENOMIC DNA]</scope>
    <source>
        <strain evidence="8 9">PMUR</strain>
    </source>
</reference>
<dbReference type="EMBL" id="JABKKF010000001">
    <property type="protein sequence ID" value="NPD91073.1"/>
    <property type="molecule type" value="Genomic_DNA"/>
</dbReference>
<dbReference type="PANTHER" id="PTHR43066:SF11">
    <property type="entry name" value="PEPTIDASE S54 RHOMBOID DOMAIN-CONTAINING PROTEIN"/>
    <property type="match status" value="1"/>
</dbReference>
<dbReference type="Pfam" id="PF20216">
    <property type="entry name" value="DUF6576"/>
    <property type="match status" value="1"/>
</dbReference>
<evidence type="ECO:0000256" key="2">
    <source>
        <dbReference type="ARBA" id="ARBA00022692"/>
    </source>
</evidence>
<gene>
    <name evidence="8" type="ORF">HPS56_01630</name>
</gene>
<evidence type="ECO:0000256" key="5">
    <source>
        <dbReference type="SAM" id="Phobius"/>
    </source>
</evidence>
<dbReference type="InterPro" id="IPR035952">
    <property type="entry name" value="Rhomboid-like_sf"/>
</dbReference>
<comment type="caution">
    <text evidence="8">The sequence shown here is derived from an EMBL/GenBank/DDBJ whole genome shotgun (WGS) entry which is preliminary data.</text>
</comment>
<evidence type="ECO:0000256" key="4">
    <source>
        <dbReference type="ARBA" id="ARBA00023136"/>
    </source>
</evidence>
<keyword evidence="8" id="KW-0645">Protease</keyword>
<keyword evidence="9" id="KW-1185">Reference proteome</keyword>
<keyword evidence="2 5" id="KW-0812">Transmembrane</keyword>
<evidence type="ECO:0000259" key="7">
    <source>
        <dbReference type="Pfam" id="PF20216"/>
    </source>
</evidence>
<feature type="domain" description="Peptidase S54 rhomboid" evidence="6">
    <location>
        <begin position="47"/>
        <end position="215"/>
    </location>
</feature>
<feature type="transmembrane region" description="Helical" evidence="5">
    <location>
        <begin position="140"/>
        <end position="158"/>
    </location>
</feature>
<feature type="domain" description="DUF6576" evidence="7">
    <location>
        <begin position="276"/>
        <end position="313"/>
    </location>
</feature>
<evidence type="ECO:0000256" key="3">
    <source>
        <dbReference type="ARBA" id="ARBA00022989"/>
    </source>
</evidence>
<dbReference type="InterPro" id="IPR046483">
    <property type="entry name" value="DUF6576"/>
</dbReference>
<dbReference type="PANTHER" id="PTHR43066">
    <property type="entry name" value="RHOMBOID-RELATED PROTEIN"/>
    <property type="match status" value="1"/>
</dbReference>
<keyword evidence="3 5" id="KW-1133">Transmembrane helix</keyword>
<dbReference type="Proteomes" id="UP000714420">
    <property type="component" value="Unassembled WGS sequence"/>
</dbReference>
<comment type="subcellular location">
    <subcellularLocation>
        <location evidence="1">Membrane</location>
        <topology evidence="1">Multi-pass membrane protein</topology>
    </subcellularLocation>
</comment>
<accession>A0ABX2AJ08</accession>
<dbReference type="RefSeq" id="WP_172272793.1">
    <property type="nucleotide sequence ID" value="NZ_CASGMU010000001.1"/>
</dbReference>
<evidence type="ECO:0000313" key="9">
    <source>
        <dbReference type="Proteomes" id="UP000714420"/>
    </source>
</evidence>
<organism evidence="8 9">
    <name type="scientific">Xylanibacter muris</name>
    <dbReference type="NCBI Taxonomy" id="2736290"/>
    <lineage>
        <taxon>Bacteria</taxon>
        <taxon>Pseudomonadati</taxon>
        <taxon>Bacteroidota</taxon>
        <taxon>Bacteroidia</taxon>
        <taxon>Bacteroidales</taxon>
        <taxon>Prevotellaceae</taxon>
        <taxon>Xylanibacter</taxon>
    </lineage>
</organism>
<protein>
    <submittedName>
        <fullName evidence="8">Rhomboid family intramembrane serine protease</fullName>
    </submittedName>
</protein>
<dbReference type="InterPro" id="IPR022764">
    <property type="entry name" value="Peptidase_S54_rhomboid_dom"/>
</dbReference>
<proteinExistence type="predicted"/>
<evidence type="ECO:0000313" key="8">
    <source>
        <dbReference type="EMBL" id="NPD91073.1"/>
    </source>
</evidence>
<dbReference type="GO" id="GO:0008233">
    <property type="term" value="F:peptidase activity"/>
    <property type="evidence" value="ECO:0007669"/>
    <property type="project" value="UniProtKB-KW"/>
</dbReference>
<dbReference type="Gene3D" id="1.20.1540.10">
    <property type="entry name" value="Rhomboid-like"/>
    <property type="match status" value="1"/>
</dbReference>
<feature type="transmembrane region" description="Helical" evidence="5">
    <location>
        <begin position="64"/>
        <end position="82"/>
    </location>
</feature>
<keyword evidence="4 5" id="KW-0472">Membrane</keyword>
<dbReference type="GO" id="GO:0006508">
    <property type="term" value="P:proteolysis"/>
    <property type="evidence" value="ECO:0007669"/>
    <property type="project" value="UniProtKB-KW"/>
</dbReference>
<evidence type="ECO:0000256" key="1">
    <source>
        <dbReference type="ARBA" id="ARBA00004141"/>
    </source>
</evidence>
<dbReference type="Pfam" id="PF01694">
    <property type="entry name" value="Rhomboid"/>
    <property type="match status" value="1"/>
</dbReference>
<feature type="transmembrane region" description="Helical" evidence="5">
    <location>
        <begin position="6"/>
        <end position="25"/>
    </location>
</feature>
<name>A0ABX2AJ08_9BACT</name>
<sequence length="319" mass="36243">MRNIPVITKNLLIINAIVFIATYIIERAGIDFTSIFGLHFFLAEDFHIYQFVTYQFLHGGFTHIFFNMFALWMFGCVIENVWGPKKFLFYYISCGVGAGVLQELAQLCSFYFTVSAQDPSIGMLDIFAVGDALSRQLNSWTTIGASGAVYAILLAFGMTFPNERIFIFPLPIPVKAKWFVMFYAGIEFFSAMSGPGDNVAHMAHLGGMLFGYLMIRYWNKNPHSGGFGERNNIFGNLKDGFGRQKKNFFSGFGNGRPSSGNDGDVSGRQRFSREDDWEYNERMKARQVETDRILDKIRKSGYDSLTESEKRFLFESGDK</sequence>
<keyword evidence="8" id="KW-0378">Hydrolase</keyword>
<dbReference type="SUPFAM" id="SSF144091">
    <property type="entry name" value="Rhomboid-like"/>
    <property type="match status" value="1"/>
</dbReference>
<evidence type="ECO:0000259" key="6">
    <source>
        <dbReference type="Pfam" id="PF01694"/>
    </source>
</evidence>